<feature type="region of interest" description="Disordered" evidence="3">
    <location>
        <begin position="132"/>
        <end position="194"/>
    </location>
</feature>
<dbReference type="Pfam" id="PF03759">
    <property type="entry name" value="PRONE"/>
    <property type="match status" value="1"/>
</dbReference>
<proteinExistence type="predicted"/>
<accession>A0ABQ9MYB0</accession>
<dbReference type="PROSITE" id="PS51334">
    <property type="entry name" value="PRONE"/>
    <property type="match status" value="1"/>
</dbReference>
<gene>
    <name evidence="5" type="ORF">P3X46_004935</name>
</gene>
<protein>
    <recommendedName>
        <fullName evidence="4">PRONE domain-containing protein</fullName>
    </recommendedName>
</protein>
<dbReference type="Proteomes" id="UP001174677">
    <property type="component" value="Chromosome 3"/>
</dbReference>
<organism evidence="5 6">
    <name type="scientific">Hevea brasiliensis</name>
    <name type="common">Para rubber tree</name>
    <name type="synonym">Siphonia brasiliensis</name>
    <dbReference type="NCBI Taxonomy" id="3981"/>
    <lineage>
        <taxon>Eukaryota</taxon>
        <taxon>Viridiplantae</taxon>
        <taxon>Streptophyta</taxon>
        <taxon>Embryophyta</taxon>
        <taxon>Tracheophyta</taxon>
        <taxon>Spermatophyta</taxon>
        <taxon>Magnoliopsida</taxon>
        <taxon>eudicotyledons</taxon>
        <taxon>Gunneridae</taxon>
        <taxon>Pentapetalae</taxon>
        <taxon>rosids</taxon>
        <taxon>fabids</taxon>
        <taxon>Malpighiales</taxon>
        <taxon>Euphorbiaceae</taxon>
        <taxon>Crotonoideae</taxon>
        <taxon>Micrandreae</taxon>
        <taxon>Hevea</taxon>
    </lineage>
</organism>
<name>A0ABQ9MYB0_HEVBR</name>
<dbReference type="PANTHER" id="PTHR33101">
    <property type="entry name" value="ROP GUANINE NUCLEOTIDE EXCHANGE FACTOR 1"/>
    <property type="match status" value="1"/>
</dbReference>
<reference evidence="5" key="1">
    <citation type="journal article" date="2023" name="Plant Biotechnol. J.">
        <title>Chromosome-level wild Hevea brasiliensis genome provides new tools for genomic-assisted breeding and valuable loci to elevate rubber yield.</title>
        <authorList>
            <person name="Cheng H."/>
            <person name="Song X."/>
            <person name="Hu Y."/>
            <person name="Wu T."/>
            <person name="Yang Q."/>
            <person name="An Z."/>
            <person name="Feng S."/>
            <person name="Deng Z."/>
            <person name="Wu W."/>
            <person name="Zeng X."/>
            <person name="Tu M."/>
            <person name="Wang X."/>
            <person name="Huang H."/>
        </authorList>
    </citation>
    <scope>NUCLEOTIDE SEQUENCE</scope>
    <source>
        <strain evidence="5">MT/VB/25A 57/8</strain>
    </source>
</reference>
<keyword evidence="6" id="KW-1185">Reference proteome</keyword>
<dbReference type="PANTHER" id="PTHR33101:SF14">
    <property type="entry name" value="ROP GUANINE NUCLEOTIDE EXCHANGE FACTOR 7"/>
    <property type="match status" value="1"/>
</dbReference>
<dbReference type="InterPro" id="IPR005512">
    <property type="entry name" value="PRONE_dom"/>
</dbReference>
<evidence type="ECO:0000313" key="5">
    <source>
        <dbReference type="EMBL" id="KAJ9185282.1"/>
    </source>
</evidence>
<dbReference type="InterPro" id="IPR038937">
    <property type="entry name" value="RopGEF"/>
</dbReference>
<comment type="caution">
    <text evidence="5">The sequence shown here is derived from an EMBL/GenBank/DDBJ whole genome shotgun (WGS) entry which is preliminary data.</text>
</comment>
<sequence>MDRAFTQQEDSETTQHQHYLLKFCVPLEKLRSSNNPNPFSQLGPWLSKSLRNLYNKARFPNGICLKRLQFTGMVVNNIVFCDSPQFLEEENAAMEGFIEKSYEGIQEINETFDENGGEVQTFGDLYEVKGRESSSSSDFLTSETTGHEEQSHISSEEESSSPPSLGWPIQKQKVPDYTSSNGASEEGEKLHLDNRKLEKLHLDSRKLEKRESSISETEMMKERFSKLLLGEDMSGCGNGVCTALAISNAITNLCATLFGQLWRLEPLPTEKKAMWRREMEWLLCVSDHIVELIPSWQTFPDGSKLEVMTCRPRSDLYINLPALRKLDNMLLEILDSFDNAEFWYVDQGILAPDADGSSSFRRTFQRQEEKWWLPVPRVPPCGLHENSRKQLQHKRDCTNQILKAAMAINSIALADMEVPESYLEALPKNGKASLGDLIYRYISSDQFSPECLFDCLDLSSEHQAIELANRVEASIYVWRKRTNSKPANNATRSSSKSSWELVKELMIDAEKRELLADRAESLLLCLKQWFPALPQTTLDMSKIQYNKDVGKSILESYSRVLESLAFNIIARIDDLLYVDDLTKHSDQFSSISKVGVITHKSVSIPYSVPVSSTPYKTAYTTPSFSPGHLVSPVKGERSSFTMTRGKIPQQRGLGVKKVLTDYLSIDIKGKDCFNSAAGTGYTSQKASASKSGVESLEFIKEAVSSIGSPVEDLTVGQ</sequence>
<feature type="domain" description="PRONE" evidence="4">
    <location>
        <begin position="207"/>
        <end position="589"/>
    </location>
</feature>
<dbReference type="Gene3D" id="1.20.58.2010">
    <property type="entry name" value="PRONE domain, subdomain 1"/>
    <property type="match status" value="2"/>
</dbReference>
<evidence type="ECO:0000259" key="4">
    <source>
        <dbReference type="PROSITE" id="PS51334"/>
    </source>
</evidence>
<feature type="compositionally biased region" description="Basic and acidic residues" evidence="3">
    <location>
        <begin position="145"/>
        <end position="155"/>
    </location>
</feature>
<dbReference type="EMBL" id="JARPOI010000003">
    <property type="protein sequence ID" value="KAJ9185282.1"/>
    <property type="molecule type" value="Genomic_DNA"/>
</dbReference>
<evidence type="ECO:0000256" key="1">
    <source>
        <dbReference type="ARBA" id="ARBA00022658"/>
    </source>
</evidence>
<evidence type="ECO:0000256" key="3">
    <source>
        <dbReference type="SAM" id="MobiDB-lite"/>
    </source>
</evidence>
<keyword evidence="1 2" id="KW-0344">Guanine-nucleotide releasing factor</keyword>
<evidence type="ECO:0000313" key="6">
    <source>
        <dbReference type="Proteomes" id="UP001174677"/>
    </source>
</evidence>
<evidence type="ECO:0000256" key="2">
    <source>
        <dbReference type="PROSITE-ProRule" id="PRU00663"/>
    </source>
</evidence>